<organism evidence="2">
    <name type="scientific">Homalodisca liturata</name>
    <dbReference type="NCBI Taxonomy" id="320908"/>
    <lineage>
        <taxon>Eukaryota</taxon>
        <taxon>Metazoa</taxon>
        <taxon>Ecdysozoa</taxon>
        <taxon>Arthropoda</taxon>
        <taxon>Hexapoda</taxon>
        <taxon>Insecta</taxon>
        <taxon>Pterygota</taxon>
        <taxon>Neoptera</taxon>
        <taxon>Paraneoptera</taxon>
        <taxon>Hemiptera</taxon>
        <taxon>Auchenorrhyncha</taxon>
        <taxon>Membracoidea</taxon>
        <taxon>Cicadellidae</taxon>
        <taxon>Cicadellinae</taxon>
        <taxon>Proconiini</taxon>
        <taxon>Homalodisca</taxon>
    </lineage>
</organism>
<feature type="compositionally biased region" description="Acidic residues" evidence="1">
    <location>
        <begin position="808"/>
        <end position="821"/>
    </location>
</feature>
<name>A0A1B6H6X7_9HEMI</name>
<dbReference type="InterPro" id="IPR027417">
    <property type="entry name" value="P-loop_NTPase"/>
</dbReference>
<dbReference type="EMBL" id="GECU01037268">
    <property type="protein sequence ID" value="JAS70438.1"/>
    <property type="molecule type" value="Transcribed_RNA"/>
</dbReference>
<gene>
    <name evidence="2" type="ORF">g.28215</name>
</gene>
<dbReference type="AlphaFoldDB" id="A0A1B6H6X7"/>
<protein>
    <recommendedName>
        <fullName evidence="3">NACHT domain-containing protein</fullName>
    </recommendedName>
</protein>
<feature type="region of interest" description="Disordered" evidence="1">
    <location>
        <begin position="848"/>
        <end position="882"/>
    </location>
</feature>
<proteinExistence type="predicted"/>
<sequence>LLAAKVPVDSFLTAASILPVITCSSGKYDENTKILARDLGNHIEGTKKKIIIVSNGENLFLNTLKETVTGIIFSNNCNHSFRDLTPTSQKKILDYEITFQGKQLKLSSLFKNDIEFACGVLDETCLWEIINKKKECVINNTEAFVSPGYDERYYIERNFCQNIVDRAVFKKRIEKDIFLVTGSFGVENELVVNVLRENGIKELQEWDPSKGYSSGVVRGLPDTSHGIYEQLCAGSGDTNVHLIMIKIDHDLVHIDSKQPFKRLIKTETKIIPENYFIKKVDSEKVFIFVSDSGVGKSTILTSICEKRKEQMFWVLKIDLNKISKHISPQIPEDYTSINTCVGLIEKTLYSTNPDSSLEIKLFRHILSPSQKSLNLKTVLLLDGFNEIQPSQDFPYESNIDEDVKRIQSVVHVWINTLRNHCNIEQIVITAQVQEKIDLENNLQVSAYFLKHLDRQEQKELMARYWAKEYNSRSPPLEIKLSVLRCDAENVIEEWEKIMTDEKDKSFTNVSLNVIILADVLIDTDRRFSDTIELKNLYSKFVSNKIVLYFKGQSECSEVIKAMTECSFRKIHQECSLKKMFSPMLIEKLPGMNELELYERHLGLEVMSSTLAKIGLLTFNKGNMSFSHESFAQYFISEYIAYNMKLHPVQNLFIKYVLPQKNMKLCRKFLDTIYKNKFTGEDKLINLSTDCRNSLNNSKNCIHLLPSLRENNLFVVRMVLELLNEEERYKYVDKIVQETLKKKLNENHNGDILLSNLMSLSLEELPSELVKIIKGDYNLAESSINPSVLQVSPVKNDYTADAWDRSDEPSYEEDSPEEDDYTIDACDISDEPFHEEGSPVSMPPRIEVMNEENKDNGEGSLVSMPPTPRIEVMNEENKDNGEE</sequence>
<evidence type="ECO:0008006" key="3">
    <source>
        <dbReference type="Google" id="ProtNLM"/>
    </source>
</evidence>
<evidence type="ECO:0000256" key="1">
    <source>
        <dbReference type="SAM" id="MobiDB-lite"/>
    </source>
</evidence>
<feature type="non-terminal residue" evidence="2">
    <location>
        <position position="1"/>
    </location>
</feature>
<accession>A0A1B6H6X7</accession>
<feature type="region of interest" description="Disordered" evidence="1">
    <location>
        <begin position="799"/>
        <end position="821"/>
    </location>
</feature>
<evidence type="ECO:0000313" key="2">
    <source>
        <dbReference type="EMBL" id="JAS70438.1"/>
    </source>
</evidence>
<dbReference type="Gene3D" id="3.40.50.300">
    <property type="entry name" value="P-loop containing nucleotide triphosphate hydrolases"/>
    <property type="match status" value="1"/>
</dbReference>
<reference evidence="2" key="1">
    <citation type="submission" date="2015-11" db="EMBL/GenBank/DDBJ databases">
        <title>De novo transcriptome assembly of four potential Pierce s Disease insect vectors from Arizona vineyards.</title>
        <authorList>
            <person name="Tassone E.E."/>
        </authorList>
    </citation>
    <scope>NUCLEOTIDE SEQUENCE</scope>
</reference>